<evidence type="ECO:0000313" key="1">
    <source>
        <dbReference type="EMBL" id="MBX70779.1"/>
    </source>
</evidence>
<dbReference type="AlphaFoldDB" id="A0A2P2QUU4"/>
<reference evidence="1" key="1">
    <citation type="submission" date="2018-02" db="EMBL/GenBank/DDBJ databases">
        <title>Rhizophora mucronata_Transcriptome.</title>
        <authorList>
            <person name="Meera S.P."/>
            <person name="Sreeshan A."/>
            <person name="Augustine A."/>
        </authorList>
    </citation>
    <scope>NUCLEOTIDE SEQUENCE</scope>
    <source>
        <tissue evidence="1">Leaf</tissue>
    </source>
</reference>
<proteinExistence type="predicted"/>
<name>A0A2P2QUU4_RHIMU</name>
<organism evidence="1">
    <name type="scientific">Rhizophora mucronata</name>
    <name type="common">Asiatic mangrove</name>
    <dbReference type="NCBI Taxonomy" id="61149"/>
    <lineage>
        <taxon>Eukaryota</taxon>
        <taxon>Viridiplantae</taxon>
        <taxon>Streptophyta</taxon>
        <taxon>Embryophyta</taxon>
        <taxon>Tracheophyta</taxon>
        <taxon>Spermatophyta</taxon>
        <taxon>Magnoliopsida</taxon>
        <taxon>eudicotyledons</taxon>
        <taxon>Gunneridae</taxon>
        <taxon>Pentapetalae</taxon>
        <taxon>rosids</taxon>
        <taxon>fabids</taxon>
        <taxon>Malpighiales</taxon>
        <taxon>Rhizophoraceae</taxon>
        <taxon>Rhizophora</taxon>
    </lineage>
</organism>
<accession>A0A2P2QUU4</accession>
<sequence>MSKLLDASLAPQNKLVAQKNFVTRKLNKHLERGFY</sequence>
<dbReference type="EMBL" id="GGEC01090295">
    <property type="protein sequence ID" value="MBX70779.1"/>
    <property type="molecule type" value="Transcribed_RNA"/>
</dbReference>
<protein>
    <submittedName>
        <fullName evidence="1">Uncharacterized protein</fullName>
    </submittedName>
</protein>